<dbReference type="Proteomes" id="UP000364291">
    <property type="component" value="Unassembled WGS sequence"/>
</dbReference>
<evidence type="ECO:0000313" key="2">
    <source>
        <dbReference type="Proteomes" id="UP000364291"/>
    </source>
</evidence>
<reference evidence="1 2" key="1">
    <citation type="submission" date="2019-08" db="EMBL/GenBank/DDBJ databases">
        <authorList>
            <person name="Peeters C."/>
        </authorList>
    </citation>
    <scope>NUCLEOTIDE SEQUENCE [LARGE SCALE GENOMIC DNA]</scope>
    <source>
        <strain evidence="1 2">LMG 18089</strain>
    </source>
</reference>
<evidence type="ECO:0000313" key="1">
    <source>
        <dbReference type="EMBL" id="VVG71242.1"/>
    </source>
</evidence>
<accession>A0A5E5P408</accession>
<dbReference type="AlphaFoldDB" id="A0A5E5P408"/>
<sequence>MRFWTQTACSVPTANNRLRASRRKSLAAYKKADSSAMLTSYGAVVA</sequence>
<gene>
    <name evidence="1" type="ORF">PAP18089_02216</name>
</gene>
<dbReference type="EMBL" id="CABPSX010000003">
    <property type="protein sequence ID" value="VVG71242.1"/>
    <property type="molecule type" value="Genomic_DNA"/>
</dbReference>
<protein>
    <submittedName>
        <fullName evidence="1">Uncharacterized protein</fullName>
    </submittedName>
</protein>
<proteinExistence type="predicted"/>
<organism evidence="1 2">
    <name type="scientific">Pandoraea apista</name>
    <dbReference type="NCBI Taxonomy" id="93218"/>
    <lineage>
        <taxon>Bacteria</taxon>
        <taxon>Pseudomonadati</taxon>
        <taxon>Pseudomonadota</taxon>
        <taxon>Betaproteobacteria</taxon>
        <taxon>Burkholderiales</taxon>
        <taxon>Burkholderiaceae</taxon>
        <taxon>Pandoraea</taxon>
    </lineage>
</organism>
<name>A0A5E5P408_9BURK</name>